<dbReference type="Gene3D" id="3.40.50.360">
    <property type="match status" value="1"/>
</dbReference>
<dbReference type="AlphaFoldDB" id="A0A2A9EFZ9"/>
<evidence type="ECO:0000256" key="1">
    <source>
        <dbReference type="ARBA" id="ARBA00022630"/>
    </source>
</evidence>
<organism evidence="5 6">
    <name type="scientific">Flavimobilis soli</name>
    <dbReference type="NCBI Taxonomy" id="442709"/>
    <lineage>
        <taxon>Bacteria</taxon>
        <taxon>Bacillati</taxon>
        <taxon>Actinomycetota</taxon>
        <taxon>Actinomycetes</taxon>
        <taxon>Micrococcales</taxon>
        <taxon>Jonesiaceae</taxon>
        <taxon>Flavimobilis</taxon>
    </lineage>
</organism>
<gene>
    <name evidence="5" type="ORF">ATL41_1897</name>
</gene>
<dbReference type="SUPFAM" id="SSF52218">
    <property type="entry name" value="Flavoproteins"/>
    <property type="match status" value="1"/>
</dbReference>
<evidence type="ECO:0000256" key="3">
    <source>
        <dbReference type="ARBA" id="ARBA00023002"/>
    </source>
</evidence>
<dbReference type="PANTHER" id="PTHR43408:SF2">
    <property type="entry name" value="FMN REDUCTASE (NADPH)"/>
    <property type="match status" value="1"/>
</dbReference>
<proteinExistence type="predicted"/>
<keyword evidence="1" id="KW-0285">Flavoprotein</keyword>
<keyword evidence="3" id="KW-0560">Oxidoreductase</keyword>
<dbReference type="GO" id="GO:0016491">
    <property type="term" value="F:oxidoreductase activity"/>
    <property type="evidence" value="ECO:0007669"/>
    <property type="project" value="UniProtKB-KW"/>
</dbReference>
<evidence type="ECO:0000313" key="5">
    <source>
        <dbReference type="EMBL" id="PFG37149.1"/>
    </source>
</evidence>
<dbReference type="RefSeq" id="WP_098458237.1">
    <property type="nucleotide sequence ID" value="NZ_PDJH01000001.1"/>
</dbReference>
<dbReference type="EMBL" id="PDJH01000001">
    <property type="protein sequence ID" value="PFG37149.1"/>
    <property type="molecule type" value="Genomic_DNA"/>
</dbReference>
<dbReference type="InterPro" id="IPR005025">
    <property type="entry name" value="FMN_Rdtase-like_dom"/>
</dbReference>
<sequence length="187" mass="19685">MSAPLNVVVLNGSPSFPSKTAALGQEIVTRLAAHVPVAASTVNVAELVPFFGDTYGDPRSPVAAALETIAAADLLIAASPIYKGSYTGLFKHVVDLLSPSALLGKPVLLVATGGSERHTLALEHQFRPLFGFFQADTLPVTIYGHDSEFTDYQVTGEGLDSRIDKAIARALPFLSADAREATLLPVI</sequence>
<evidence type="ECO:0000256" key="2">
    <source>
        <dbReference type="ARBA" id="ARBA00022643"/>
    </source>
</evidence>
<feature type="domain" description="NADPH-dependent FMN reductase-like" evidence="4">
    <location>
        <begin position="6"/>
        <end position="139"/>
    </location>
</feature>
<dbReference type="Pfam" id="PF03358">
    <property type="entry name" value="FMN_red"/>
    <property type="match status" value="1"/>
</dbReference>
<accession>A0A2A9EFZ9</accession>
<keyword evidence="2" id="KW-0288">FMN</keyword>
<keyword evidence="6" id="KW-1185">Reference proteome</keyword>
<evidence type="ECO:0000313" key="6">
    <source>
        <dbReference type="Proteomes" id="UP000221394"/>
    </source>
</evidence>
<protein>
    <submittedName>
        <fullName evidence="5">FMN reductase</fullName>
    </submittedName>
</protein>
<reference evidence="5 6" key="1">
    <citation type="submission" date="2017-10" db="EMBL/GenBank/DDBJ databases">
        <title>Sequencing the genomes of 1000 actinobacteria strains.</title>
        <authorList>
            <person name="Klenk H.-P."/>
        </authorList>
    </citation>
    <scope>NUCLEOTIDE SEQUENCE [LARGE SCALE GENOMIC DNA]</scope>
    <source>
        <strain evidence="5 6">DSM 21574</strain>
    </source>
</reference>
<dbReference type="InterPro" id="IPR051814">
    <property type="entry name" value="NAD(P)H-dep_FMN_reductase"/>
</dbReference>
<dbReference type="PANTHER" id="PTHR43408">
    <property type="entry name" value="FMN REDUCTASE (NADPH)"/>
    <property type="match status" value="1"/>
</dbReference>
<dbReference type="InterPro" id="IPR029039">
    <property type="entry name" value="Flavoprotein-like_sf"/>
</dbReference>
<evidence type="ECO:0000259" key="4">
    <source>
        <dbReference type="Pfam" id="PF03358"/>
    </source>
</evidence>
<dbReference type="OrthoDB" id="1643408at2"/>
<comment type="caution">
    <text evidence="5">The sequence shown here is derived from an EMBL/GenBank/DDBJ whole genome shotgun (WGS) entry which is preliminary data.</text>
</comment>
<name>A0A2A9EFZ9_9MICO</name>
<dbReference type="Proteomes" id="UP000221394">
    <property type="component" value="Unassembled WGS sequence"/>
</dbReference>